<organism evidence="8 9">
    <name type="scientific">Actinomadura verrucosospora</name>
    <dbReference type="NCBI Taxonomy" id="46165"/>
    <lineage>
        <taxon>Bacteria</taxon>
        <taxon>Bacillati</taxon>
        <taxon>Actinomycetota</taxon>
        <taxon>Actinomycetes</taxon>
        <taxon>Streptosporangiales</taxon>
        <taxon>Thermomonosporaceae</taxon>
        <taxon>Actinomadura</taxon>
    </lineage>
</organism>
<keyword evidence="9" id="KW-1185">Reference proteome</keyword>
<evidence type="ECO:0000256" key="7">
    <source>
        <dbReference type="SAM" id="Phobius"/>
    </source>
</evidence>
<dbReference type="EMBL" id="CP053892">
    <property type="protein sequence ID" value="QKG27136.1"/>
    <property type="molecule type" value="Genomic_DNA"/>
</dbReference>
<keyword evidence="5 7" id="KW-0472">Membrane</keyword>
<name>A0A7D3W6C3_ACTVE</name>
<protein>
    <submittedName>
        <fullName evidence="8">Integral membrane protein</fullName>
    </submittedName>
</protein>
<dbReference type="Pfam" id="PF03631">
    <property type="entry name" value="Virul_fac_BrkB"/>
    <property type="match status" value="1"/>
</dbReference>
<keyword evidence="4 7" id="KW-1133">Transmembrane helix</keyword>
<evidence type="ECO:0000256" key="1">
    <source>
        <dbReference type="ARBA" id="ARBA00004651"/>
    </source>
</evidence>
<feature type="region of interest" description="Disordered" evidence="6">
    <location>
        <begin position="1"/>
        <end position="25"/>
    </location>
</feature>
<proteinExistence type="predicted"/>
<evidence type="ECO:0000256" key="5">
    <source>
        <dbReference type="ARBA" id="ARBA00023136"/>
    </source>
</evidence>
<evidence type="ECO:0000313" key="9">
    <source>
        <dbReference type="Proteomes" id="UP000501240"/>
    </source>
</evidence>
<accession>A0A7D3W6C3</accession>
<feature type="transmembrane region" description="Helical" evidence="7">
    <location>
        <begin position="217"/>
        <end position="236"/>
    </location>
</feature>
<evidence type="ECO:0000313" key="8">
    <source>
        <dbReference type="EMBL" id="QKG27136.1"/>
    </source>
</evidence>
<feature type="transmembrane region" description="Helical" evidence="7">
    <location>
        <begin position="184"/>
        <end position="205"/>
    </location>
</feature>
<evidence type="ECO:0000256" key="4">
    <source>
        <dbReference type="ARBA" id="ARBA00022989"/>
    </source>
</evidence>
<dbReference type="Proteomes" id="UP000501240">
    <property type="component" value="Chromosome"/>
</dbReference>
<dbReference type="GO" id="GO:0005886">
    <property type="term" value="C:plasma membrane"/>
    <property type="evidence" value="ECO:0007669"/>
    <property type="project" value="UniProtKB-SubCell"/>
</dbReference>
<keyword evidence="2" id="KW-1003">Cell membrane</keyword>
<dbReference type="AlphaFoldDB" id="A0A7D3W6C3"/>
<evidence type="ECO:0000256" key="6">
    <source>
        <dbReference type="SAM" id="MobiDB-lite"/>
    </source>
</evidence>
<feature type="transmembrane region" description="Helical" evidence="7">
    <location>
        <begin position="105"/>
        <end position="134"/>
    </location>
</feature>
<feature type="transmembrane region" description="Helical" evidence="7">
    <location>
        <begin position="155"/>
        <end position="172"/>
    </location>
</feature>
<evidence type="ECO:0000256" key="3">
    <source>
        <dbReference type="ARBA" id="ARBA00022692"/>
    </source>
</evidence>
<dbReference type="RefSeq" id="WP_173100470.1">
    <property type="nucleotide sequence ID" value="NZ_CP053892.1"/>
</dbReference>
<evidence type="ECO:0000256" key="2">
    <source>
        <dbReference type="ARBA" id="ARBA00022475"/>
    </source>
</evidence>
<keyword evidence="3 7" id="KW-0812">Transmembrane</keyword>
<feature type="transmembrane region" description="Helical" evidence="7">
    <location>
        <begin position="61"/>
        <end position="85"/>
    </location>
</feature>
<feature type="transmembrane region" description="Helical" evidence="7">
    <location>
        <begin position="256"/>
        <end position="277"/>
    </location>
</feature>
<sequence length="289" mass="30765">MLSDRRPTGASRATPGGRGPGRSHSVRLKIDGTVPRLKAAGQNPLWTRLTAIDFFGNSFQLAALAILCFFPFLIVLTAAVGRSTAEVITGWLGLDEPASRAVADLFTAVPAAGSFTVASVLLLILGAMAVAGTLQHWYQRVFDVRSRGMRDSPAQLCWLAGLLGYGAAQAALGHVSGAFGGPVLQVFSGLALATLFWWWTMRILLGKGIGWRPLLPSALATSVCWVGLGVFSSHFFSEQIVANRQSYGPIGVVMVIMSWLVAVGVVVHLGSVLGRLYTERHTHSGPRGQ</sequence>
<dbReference type="InterPro" id="IPR017039">
    <property type="entry name" value="Virul_fac_BrkB"/>
</dbReference>
<comment type="subcellular location">
    <subcellularLocation>
        <location evidence="1">Cell membrane</location>
        <topology evidence="1">Multi-pass membrane protein</topology>
    </subcellularLocation>
</comment>
<gene>
    <name evidence="8" type="ORF">ACTIVE_8789</name>
</gene>
<reference evidence="8 9" key="1">
    <citation type="submission" date="2020-05" db="EMBL/GenBank/DDBJ databases">
        <title>Actinomadura verrucosospora NRRL-B18236 (PFL_A860) Genome sequencing and assembly.</title>
        <authorList>
            <person name="Samborskyy M."/>
        </authorList>
    </citation>
    <scope>NUCLEOTIDE SEQUENCE [LARGE SCALE GENOMIC DNA]</scope>
    <source>
        <strain evidence="8 9">NRRL:B18236</strain>
    </source>
</reference>